<protein>
    <submittedName>
        <fullName evidence="2">Uncharacterized protein</fullName>
    </submittedName>
</protein>
<dbReference type="Proteomes" id="UP000050863">
    <property type="component" value="Unassembled WGS sequence"/>
</dbReference>
<organism evidence="2 3">
    <name type="scientific">Bradyrhizobium jicamae</name>
    <dbReference type="NCBI Taxonomy" id="280332"/>
    <lineage>
        <taxon>Bacteria</taxon>
        <taxon>Pseudomonadati</taxon>
        <taxon>Pseudomonadota</taxon>
        <taxon>Alphaproteobacteria</taxon>
        <taxon>Hyphomicrobiales</taxon>
        <taxon>Nitrobacteraceae</taxon>
        <taxon>Bradyrhizobium</taxon>
    </lineage>
</organism>
<dbReference type="AlphaFoldDB" id="A0A0R3M465"/>
<proteinExistence type="predicted"/>
<comment type="caution">
    <text evidence="2">The sequence shown here is derived from an EMBL/GenBank/DDBJ whole genome shotgun (WGS) entry which is preliminary data.</text>
</comment>
<accession>A0A0R3M465</accession>
<feature type="region of interest" description="Disordered" evidence="1">
    <location>
        <begin position="35"/>
        <end position="65"/>
    </location>
</feature>
<name>A0A0R3M465_9BRAD</name>
<keyword evidence="3" id="KW-1185">Reference proteome</keyword>
<evidence type="ECO:0000313" key="3">
    <source>
        <dbReference type="Proteomes" id="UP000050863"/>
    </source>
</evidence>
<dbReference type="EMBL" id="LLXZ01000010">
    <property type="protein sequence ID" value="KRR14856.1"/>
    <property type="molecule type" value="Genomic_DNA"/>
</dbReference>
<sequence length="65" mass="7196">MRRQAGDAGFCIRLQNFPGTFFLQNHPKVSTTITEKAAGGRAMGTAPFASDDAELQMPLERDIRR</sequence>
<reference evidence="2 3" key="1">
    <citation type="submission" date="2014-03" db="EMBL/GenBank/DDBJ databases">
        <title>Bradyrhizobium valentinum sp. nov., isolated from effective nodules of Lupinus mariae-josephae, a lupine endemic of basic-lime soils in Eastern Spain.</title>
        <authorList>
            <person name="Duran D."/>
            <person name="Rey L."/>
            <person name="Navarro A."/>
            <person name="Busquets A."/>
            <person name="Imperial J."/>
            <person name="Ruiz-Argueso T."/>
        </authorList>
    </citation>
    <scope>NUCLEOTIDE SEQUENCE [LARGE SCALE GENOMIC DNA]</scope>
    <source>
        <strain evidence="2 3">PAC68</strain>
    </source>
</reference>
<evidence type="ECO:0000313" key="2">
    <source>
        <dbReference type="EMBL" id="KRR14856.1"/>
    </source>
</evidence>
<evidence type="ECO:0000256" key="1">
    <source>
        <dbReference type="SAM" id="MobiDB-lite"/>
    </source>
</evidence>
<gene>
    <name evidence="2" type="ORF">CQ12_28760</name>
</gene>